<protein>
    <submittedName>
        <fullName evidence="4">Transcriptional regulator</fullName>
    </submittedName>
</protein>
<dbReference type="PANTHER" id="PTHR36511">
    <property type="entry name" value="MERR FAMILY BACTERIAL REGULATORY PROTEIN"/>
    <property type="match status" value="1"/>
</dbReference>
<dbReference type="InterPro" id="IPR052359">
    <property type="entry name" value="HTH-type_reg/antitoxin"/>
</dbReference>
<dbReference type="SUPFAM" id="SSF47413">
    <property type="entry name" value="lambda repressor-like DNA-binding domains"/>
    <property type="match status" value="1"/>
</dbReference>
<evidence type="ECO:0000256" key="3">
    <source>
        <dbReference type="ARBA" id="ARBA00023163"/>
    </source>
</evidence>
<dbReference type="PANTHER" id="PTHR36511:SF3">
    <property type="entry name" value="ANTITOXIN HIGA-2"/>
    <property type="match status" value="1"/>
</dbReference>
<reference evidence="4 5" key="1">
    <citation type="submission" date="2020-04" db="EMBL/GenBank/DDBJ databases">
        <title>Molecular characterization of pseudomonads from Agaricus bisporus reveal novel blotch 2 pathogens in Western Europe.</title>
        <authorList>
            <person name="Taparia T."/>
            <person name="Krijger M."/>
            <person name="Haynes E."/>
            <person name="Elpinstone J.G."/>
            <person name="Noble R."/>
            <person name="Van Der Wolf J."/>
        </authorList>
    </citation>
    <scope>NUCLEOTIDE SEQUENCE [LARGE SCALE GENOMIC DNA]</scope>
    <source>
        <strain evidence="4 5">F1001</strain>
    </source>
</reference>
<comment type="caution">
    <text evidence="4">The sequence shown here is derived from an EMBL/GenBank/DDBJ whole genome shotgun (WGS) entry which is preliminary data.</text>
</comment>
<dbReference type="RefSeq" id="WP_100943013.1">
    <property type="nucleotide sequence ID" value="NZ_JACAPU010000021.1"/>
</dbReference>
<dbReference type="Gene3D" id="1.10.260.40">
    <property type="entry name" value="lambda repressor-like DNA-binding domains"/>
    <property type="match status" value="1"/>
</dbReference>
<organism evidence="4 5">
    <name type="scientific">Pseudomonas gingeri</name>
    <dbReference type="NCBI Taxonomy" id="117681"/>
    <lineage>
        <taxon>Bacteria</taxon>
        <taxon>Pseudomonadati</taxon>
        <taxon>Pseudomonadota</taxon>
        <taxon>Gammaproteobacteria</taxon>
        <taxon>Pseudomonadales</taxon>
        <taxon>Pseudomonadaceae</taxon>
        <taxon>Pseudomonas</taxon>
    </lineage>
</organism>
<accession>A0A7Y7WFR1</accession>
<dbReference type="Proteomes" id="UP000582981">
    <property type="component" value="Unassembled WGS sequence"/>
</dbReference>
<evidence type="ECO:0000313" key="4">
    <source>
        <dbReference type="EMBL" id="NWB48610.1"/>
    </source>
</evidence>
<name>A0A7Y7WFR1_9PSED</name>
<evidence type="ECO:0000256" key="2">
    <source>
        <dbReference type="ARBA" id="ARBA00023125"/>
    </source>
</evidence>
<dbReference type="AlphaFoldDB" id="A0A7Y7WFR1"/>
<proteinExistence type="predicted"/>
<dbReference type="InterPro" id="IPR010982">
    <property type="entry name" value="Lambda_DNA-bd_dom_sf"/>
</dbReference>
<sequence length="104" mass="11892">MKRDIFAELVEGFDALADDRRGKVTLRTHKVQLNKLQPISADELVAIRTQLKLSRAVFALYLRTNTRTLENWEQGRAKPNAQATTLIRLVEKYPETVERLASLA</sequence>
<evidence type="ECO:0000256" key="1">
    <source>
        <dbReference type="ARBA" id="ARBA00023015"/>
    </source>
</evidence>
<dbReference type="EMBL" id="JACAPU010000021">
    <property type="protein sequence ID" value="NWB48610.1"/>
    <property type="molecule type" value="Genomic_DNA"/>
</dbReference>
<gene>
    <name evidence="4" type="ORF">HX829_19150</name>
</gene>
<keyword evidence="3" id="KW-0804">Transcription</keyword>
<keyword evidence="2" id="KW-0238">DNA-binding</keyword>
<dbReference type="GO" id="GO:0003677">
    <property type="term" value="F:DNA binding"/>
    <property type="evidence" value="ECO:0007669"/>
    <property type="project" value="UniProtKB-KW"/>
</dbReference>
<evidence type="ECO:0000313" key="5">
    <source>
        <dbReference type="Proteomes" id="UP000582981"/>
    </source>
</evidence>
<keyword evidence="1" id="KW-0805">Transcription regulation</keyword>